<feature type="domain" description="HTH merR-type" evidence="6">
    <location>
        <begin position="4"/>
        <end position="72"/>
    </location>
</feature>
<evidence type="ECO:0000259" key="6">
    <source>
        <dbReference type="PROSITE" id="PS50937"/>
    </source>
</evidence>
<organism evidence="7 8">
    <name type="scientific">Holtiella tumoricola</name>
    <dbReference type="NCBI Taxonomy" id="3018743"/>
    <lineage>
        <taxon>Bacteria</taxon>
        <taxon>Bacillati</taxon>
        <taxon>Bacillota</taxon>
        <taxon>Clostridia</taxon>
        <taxon>Lachnospirales</taxon>
        <taxon>Cellulosilyticaceae</taxon>
        <taxon>Holtiella</taxon>
    </lineage>
</organism>
<evidence type="ECO:0000313" key="8">
    <source>
        <dbReference type="Proteomes" id="UP001169242"/>
    </source>
</evidence>
<evidence type="ECO:0000256" key="3">
    <source>
        <dbReference type="ARBA" id="ARBA00023125"/>
    </source>
</evidence>
<sequence>MKPYYKIGEISKIYGIGKDSLMYYEELGILKPVRGENGYRFYSLHDIWRLNLIKELRALDFSMKKIKDYLDDRTIASTQSILNTEVALIDQKIEELLAHKENIKERLKDIEEVVEGIEPYHIQVKEMPKRKALILNANITRDEEVDILIQKLQKDYEDQFYILGNHNIGAVFDYEKVQQGICNVFKSVFCLLGEDAEIFNFKLEAGTYMSCHYTGAYKNNKNCMKQILEYIRKKEYTIIGDPLEIYKIDIHETGQEKEFVTEIQIPVEKV</sequence>
<feature type="coiled-coil region" evidence="5">
    <location>
        <begin position="86"/>
        <end position="113"/>
    </location>
</feature>
<dbReference type="InterPro" id="IPR047057">
    <property type="entry name" value="MerR_fam"/>
</dbReference>
<keyword evidence="3" id="KW-0238">DNA-binding</keyword>
<dbReference type="RefSeq" id="WP_271013621.1">
    <property type="nucleotide sequence ID" value="NZ_JAQIFT010000069.1"/>
</dbReference>
<dbReference type="InterPro" id="IPR009061">
    <property type="entry name" value="DNA-bd_dom_put_sf"/>
</dbReference>
<evidence type="ECO:0000256" key="4">
    <source>
        <dbReference type="ARBA" id="ARBA00023163"/>
    </source>
</evidence>
<dbReference type="Pfam" id="PF13411">
    <property type="entry name" value="MerR_1"/>
    <property type="match status" value="1"/>
</dbReference>
<name>A0AA42J316_9FIRM</name>
<keyword evidence="5" id="KW-0175">Coiled coil</keyword>
<dbReference type="SMART" id="SM00871">
    <property type="entry name" value="AraC_E_bind"/>
    <property type="match status" value="1"/>
</dbReference>
<proteinExistence type="predicted"/>
<dbReference type="EMBL" id="JAQIFT010000069">
    <property type="protein sequence ID" value="MDA3733955.1"/>
    <property type="molecule type" value="Genomic_DNA"/>
</dbReference>
<evidence type="ECO:0000256" key="2">
    <source>
        <dbReference type="ARBA" id="ARBA00023015"/>
    </source>
</evidence>
<gene>
    <name evidence="7" type="ORF">PBV87_20995</name>
</gene>
<dbReference type="SMART" id="SM00422">
    <property type="entry name" value="HTH_MERR"/>
    <property type="match status" value="1"/>
</dbReference>
<dbReference type="AlphaFoldDB" id="A0AA42J316"/>
<dbReference type="InterPro" id="IPR000551">
    <property type="entry name" value="MerR-type_HTH_dom"/>
</dbReference>
<evidence type="ECO:0000256" key="1">
    <source>
        <dbReference type="ARBA" id="ARBA00022491"/>
    </source>
</evidence>
<accession>A0AA42J316</accession>
<keyword evidence="8" id="KW-1185">Reference proteome</keyword>
<keyword evidence="1" id="KW-0678">Repressor</keyword>
<dbReference type="GO" id="GO:0003700">
    <property type="term" value="F:DNA-binding transcription factor activity"/>
    <property type="evidence" value="ECO:0007669"/>
    <property type="project" value="InterPro"/>
</dbReference>
<dbReference type="SUPFAM" id="SSF55136">
    <property type="entry name" value="Probable bacterial effector-binding domain"/>
    <property type="match status" value="1"/>
</dbReference>
<keyword evidence="2" id="KW-0805">Transcription regulation</keyword>
<dbReference type="SUPFAM" id="SSF46955">
    <property type="entry name" value="Putative DNA-binding domain"/>
    <property type="match status" value="1"/>
</dbReference>
<dbReference type="Proteomes" id="UP001169242">
    <property type="component" value="Unassembled WGS sequence"/>
</dbReference>
<dbReference type="Gene3D" id="1.10.1660.10">
    <property type="match status" value="1"/>
</dbReference>
<evidence type="ECO:0000313" key="7">
    <source>
        <dbReference type="EMBL" id="MDA3733955.1"/>
    </source>
</evidence>
<dbReference type="PANTHER" id="PTHR30204:SF69">
    <property type="entry name" value="MERR-FAMILY TRANSCRIPTIONAL REGULATOR"/>
    <property type="match status" value="1"/>
</dbReference>
<dbReference type="PANTHER" id="PTHR30204">
    <property type="entry name" value="REDOX-CYCLING DRUG-SENSING TRANSCRIPTIONAL ACTIVATOR SOXR"/>
    <property type="match status" value="1"/>
</dbReference>
<dbReference type="Pfam" id="PF06445">
    <property type="entry name" value="GyrI-like"/>
    <property type="match status" value="1"/>
</dbReference>
<evidence type="ECO:0000256" key="5">
    <source>
        <dbReference type="SAM" id="Coils"/>
    </source>
</evidence>
<dbReference type="GO" id="GO:0003677">
    <property type="term" value="F:DNA binding"/>
    <property type="evidence" value="ECO:0007669"/>
    <property type="project" value="UniProtKB-KW"/>
</dbReference>
<dbReference type="CDD" id="cd00592">
    <property type="entry name" value="HTH_MerR-like"/>
    <property type="match status" value="1"/>
</dbReference>
<keyword evidence="4" id="KW-0804">Transcription</keyword>
<dbReference type="PROSITE" id="PS50937">
    <property type="entry name" value="HTH_MERR_2"/>
    <property type="match status" value="1"/>
</dbReference>
<dbReference type="InterPro" id="IPR029442">
    <property type="entry name" value="GyrI-like"/>
</dbReference>
<dbReference type="Gene3D" id="3.20.80.10">
    <property type="entry name" value="Regulatory factor, effector binding domain"/>
    <property type="match status" value="1"/>
</dbReference>
<reference evidence="7" key="1">
    <citation type="journal article" date="2023" name="Int. J. Syst. Evol. Microbiol.">
        <title>&lt;i&gt;Holtiella tumoricola&lt;/i&gt; gen. nov. sp. nov., isolated from a human clinical sample.</title>
        <authorList>
            <person name="Allen-Vercoe E."/>
            <person name="Daigneault M.C."/>
            <person name="Vancuren S.J."/>
            <person name="Cochrane K."/>
            <person name="O'Neal L.L."/>
            <person name="Sankaranarayanan K."/>
            <person name="Lawson P.A."/>
        </authorList>
    </citation>
    <scope>NUCLEOTIDE SEQUENCE</scope>
    <source>
        <strain evidence="7">CC70A</strain>
    </source>
</reference>
<dbReference type="InterPro" id="IPR011256">
    <property type="entry name" value="Reg_factor_effector_dom_sf"/>
</dbReference>
<comment type="caution">
    <text evidence="7">The sequence shown here is derived from an EMBL/GenBank/DDBJ whole genome shotgun (WGS) entry which is preliminary data.</text>
</comment>
<dbReference type="InterPro" id="IPR010499">
    <property type="entry name" value="AraC_E-bd"/>
</dbReference>
<protein>
    <submittedName>
        <fullName evidence="7">MerR family transcriptional regulator</fullName>
    </submittedName>
</protein>